<evidence type="ECO:0000313" key="2">
    <source>
        <dbReference type="Proteomes" id="UP000613030"/>
    </source>
</evidence>
<protein>
    <submittedName>
        <fullName evidence="1">Uncharacterized protein</fullName>
    </submittedName>
</protein>
<dbReference type="Proteomes" id="UP000613030">
    <property type="component" value="Unassembled WGS sequence"/>
</dbReference>
<name>A0ABS1L005_9BACT</name>
<accession>A0ABS1L005</accession>
<comment type="caution">
    <text evidence="1">The sequence shown here is derived from an EMBL/GenBank/DDBJ whole genome shotgun (WGS) entry which is preliminary data.</text>
</comment>
<organism evidence="1 2">
    <name type="scientific">Chryseolinea lacunae</name>
    <dbReference type="NCBI Taxonomy" id="2801331"/>
    <lineage>
        <taxon>Bacteria</taxon>
        <taxon>Pseudomonadati</taxon>
        <taxon>Bacteroidota</taxon>
        <taxon>Cytophagia</taxon>
        <taxon>Cytophagales</taxon>
        <taxon>Fulvivirgaceae</taxon>
        <taxon>Chryseolinea</taxon>
    </lineage>
</organism>
<keyword evidence="2" id="KW-1185">Reference proteome</keyword>
<gene>
    <name evidence="1" type="ORF">JI741_26250</name>
</gene>
<sequence>MKIHTINFSSCVTYLELPQAMLEQLQEGDTLAINWDAFKKHNPAFVEPGPYNLSRTDMAIVMDALDNGLKVLLEINFELKRFLLTSVKPMGAENLQG</sequence>
<reference evidence="1 2" key="1">
    <citation type="submission" date="2021-01" db="EMBL/GenBank/DDBJ databases">
        <title>Chryseolinea sp. Jin1 Genome sequencing and assembly.</title>
        <authorList>
            <person name="Kim I."/>
        </authorList>
    </citation>
    <scope>NUCLEOTIDE SEQUENCE [LARGE SCALE GENOMIC DNA]</scope>
    <source>
        <strain evidence="1 2">Jin1</strain>
    </source>
</reference>
<proteinExistence type="predicted"/>
<dbReference type="RefSeq" id="WP_202014623.1">
    <property type="nucleotide sequence ID" value="NZ_JAERRB010000012.1"/>
</dbReference>
<evidence type="ECO:0000313" key="1">
    <source>
        <dbReference type="EMBL" id="MBL0744763.1"/>
    </source>
</evidence>
<dbReference type="EMBL" id="JAERRB010000012">
    <property type="protein sequence ID" value="MBL0744763.1"/>
    <property type="molecule type" value="Genomic_DNA"/>
</dbReference>